<sequence length="162" mass="18112">MQLIGQRSRTPGEMKSKAIRDFPAPTIKTEIRAFLGLAGYYRQYIPMFSIIAAPLTDLLKGRSKKGEVTWSAECTAAFEKLKTLLTSEPVLYAPDFTKKFVLQTDASEFGMGAVLSQIDDEKNEHPVLYLSKKFSEAEKKNTAQPKRNVQLLFGPYGNCIAI</sequence>
<dbReference type="AlphaFoldDB" id="A0A4Y2S932"/>
<evidence type="ECO:0000313" key="4">
    <source>
        <dbReference type="EMBL" id="GBN84839.1"/>
    </source>
</evidence>
<dbReference type="FunFam" id="3.30.70.270:FF:000020">
    <property type="entry name" value="Transposon Tf2-6 polyprotein-like Protein"/>
    <property type="match status" value="1"/>
</dbReference>
<evidence type="ECO:0000313" key="5">
    <source>
        <dbReference type="Proteomes" id="UP000499080"/>
    </source>
</evidence>
<gene>
    <name evidence="3" type="primary">pol_3629</name>
    <name evidence="4" type="synonym">pol_3637</name>
    <name evidence="3" type="ORF">AVEN_133379_1</name>
    <name evidence="4" type="ORF">AVEN_241922_1</name>
</gene>
<dbReference type="Gene3D" id="3.30.70.270">
    <property type="match status" value="1"/>
</dbReference>
<accession>A0A4Y2S932</accession>
<keyword evidence="5" id="KW-1185">Reference proteome</keyword>
<evidence type="ECO:0000259" key="2">
    <source>
        <dbReference type="Pfam" id="PF17919"/>
    </source>
</evidence>
<organism evidence="3 5">
    <name type="scientific">Araneus ventricosus</name>
    <name type="common">Orbweaver spider</name>
    <name type="synonym">Epeira ventricosa</name>
    <dbReference type="NCBI Taxonomy" id="182803"/>
    <lineage>
        <taxon>Eukaryota</taxon>
        <taxon>Metazoa</taxon>
        <taxon>Ecdysozoa</taxon>
        <taxon>Arthropoda</taxon>
        <taxon>Chelicerata</taxon>
        <taxon>Arachnida</taxon>
        <taxon>Araneae</taxon>
        <taxon>Araneomorphae</taxon>
        <taxon>Entelegynae</taxon>
        <taxon>Araneoidea</taxon>
        <taxon>Araneidae</taxon>
        <taxon>Araneus</taxon>
    </lineage>
</organism>
<reference evidence="3 5" key="1">
    <citation type="journal article" date="2019" name="Sci. Rep.">
        <title>Orb-weaving spider Araneus ventricosus genome elucidates the spidroin gene catalogue.</title>
        <authorList>
            <person name="Kono N."/>
            <person name="Nakamura H."/>
            <person name="Ohtoshi R."/>
            <person name="Moran D.A.P."/>
            <person name="Shinohara A."/>
            <person name="Yoshida Y."/>
            <person name="Fujiwara M."/>
            <person name="Mori M."/>
            <person name="Tomita M."/>
            <person name="Arakawa K."/>
        </authorList>
    </citation>
    <scope>NUCLEOTIDE SEQUENCE [LARGE SCALE GENOMIC DNA]</scope>
</reference>
<proteinExistence type="predicted"/>
<dbReference type="PANTHER" id="PTHR33064:SF29">
    <property type="entry name" value="PEPTIDASE A2 DOMAIN-CONTAINING PROTEIN-RELATED"/>
    <property type="match status" value="1"/>
</dbReference>
<dbReference type="EMBL" id="BGPR01020459">
    <property type="protein sequence ID" value="GBN84722.1"/>
    <property type="molecule type" value="Genomic_DNA"/>
</dbReference>
<comment type="caution">
    <text evidence="3">The sequence shown here is derived from an EMBL/GenBank/DDBJ whole genome shotgun (WGS) entry which is preliminary data.</text>
</comment>
<dbReference type="GO" id="GO:0003964">
    <property type="term" value="F:RNA-directed DNA polymerase activity"/>
    <property type="evidence" value="ECO:0007669"/>
    <property type="project" value="UniProtKB-EC"/>
</dbReference>
<dbReference type="PANTHER" id="PTHR33064">
    <property type="entry name" value="POL PROTEIN"/>
    <property type="match status" value="1"/>
</dbReference>
<name>A0A4Y2S932_ARAVE</name>
<dbReference type="EC" id="2.7.7.49" evidence="1"/>
<feature type="domain" description="Reverse transcriptase/retrotransposon-derived protein RNase H-like" evidence="2">
    <location>
        <begin position="70"/>
        <end position="143"/>
    </location>
</feature>
<dbReference type="InterPro" id="IPR043128">
    <property type="entry name" value="Rev_trsase/Diguanyl_cyclase"/>
</dbReference>
<dbReference type="SUPFAM" id="SSF56672">
    <property type="entry name" value="DNA/RNA polymerases"/>
    <property type="match status" value="1"/>
</dbReference>
<dbReference type="Proteomes" id="UP000499080">
    <property type="component" value="Unassembled WGS sequence"/>
</dbReference>
<dbReference type="InterPro" id="IPR041577">
    <property type="entry name" value="RT_RNaseH_2"/>
</dbReference>
<evidence type="ECO:0000313" key="3">
    <source>
        <dbReference type="EMBL" id="GBN84722.1"/>
    </source>
</evidence>
<dbReference type="OrthoDB" id="8057740at2759"/>
<dbReference type="Pfam" id="PF17919">
    <property type="entry name" value="RT_RNaseH_2"/>
    <property type="match status" value="1"/>
</dbReference>
<evidence type="ECO:0000256" key="1">
    <source>
        <dbReference type="ARBA" id="ARBA00012493"/>
    </source>
</evidence>
<dbReference type="InterPro" id="IPR043502">
    <property type="entry name" value="DNA/RNA_pol_sf"/>
</dbReference>
<dbReference type="EMBL" id="BGPR01020517">
    <property type="protein sequence ID" value="GBN84839.1"/>
    <property type="molecule type" value="Genomic_DNA"/>
</dbReference>
<protein>
    <recommendedName>
        <fullName evidence="1">RNA-directed DNA polymerase</fullName>
        <ecNumber evidence="1">2.7.7.49</ecNumber>
    </recommendedName>
</protein>
<dbReference type="InterPro" id="IPR051320">
    <property type="entry name" value="Viral_Replic_Matur_Polypro"/>
</dbReference>